<keyword evidence="5 6" id="KW-0472">Membrane</keyword>
<evidence type="ECO:0000256" key="5">
    <source>
        <dbReference type="ARBA" id="ARBA00023136"/>
    </source>
</evidence>
<evidence type="ECO:0000256" key="6">
    <source>
        <dbReference type="SAM" id="Phobius"/>
    </source>
</evidence>
<dbReference type="VEuPathDB" id="FungiDB:LCOR_11332.1"/>
<protein>
    <submittedName>
        <fullName evidence="7">Unc-50-like protein</fullName>
    </submittedName>
</protein>
<feature type="transmembrane region" description="Helical" evidence="6">
    <location>
        <begin position="111"/>
        <end position="137"/>
    </location>
</feature>
<comment type="subcellular location">
    <subcellularLocation>
        <location evidence="1">Membrane</location>
        <topology evidence="1">Multi-pass membrane protein</topology>
    </subcellularLocation>
</comment>
<keyword evidence="8" id="KW-1185">Reference proteome</keyword>
<dbReference type="AlphaFoldDB" id="A0A068SE54"/>
<keyword evidence="3 6" id="KW-0812">Transmembrane</keyword>
<proteinExistence type="inferred from homology"/>
<evidence type="ECO:0000256" key="3">
    <source>
        <dbReference type="ARBA" id="ARBA00022692"/>
    </source>
</evidence>
<dbReference type="InterPro" id="IPR007881">
    <property type="entry name" value="UNC-50"/>
</dbReference>
<feature type="transmembrane region" description="Helical" evidence="6">
    <location>
        <begin position="167"/>
        <end position="186"/>
    </location>
</feature>
<organism evidence="7 8">
    <name type="scientific">Lichtheimia corymbifera JMRC:FSU:9682</name>
    <dbReference type="NCBI Taxonomy" id="1263082"/>
    <lineage>
        <taxon>Eukaryota</taxon>
        <taxon>Fungi</taxon>
        <taxon>Fungi incertae sedis</taxon>
        <taxon>Mucoromycota</taxon>
        <taxon>Mucoromycotina</taxon>
        <taxon>Mucoromycetes</taxon>
        <taxon>Mucorales</taxon>
        <taxon>Lichtheimiaceae</taxon>
        <taxon>Lichtheimia</taxon>
    </lineage>
</organism>
<name>A0A068SE54_9FUNG</name>
<dbReference type="PANTHER" id="PTHR12841:SF6">
    <property type="entry name" value="PROTEIN UNC-50 HOMOLOG"/>
    <property type="match status" value="1"/>
</dbReference>
<sequence>MMSLLPTTNTFTRNNPSWNPHSQKYGRSFSSRPLIVQRLLHWTQMDFDVALWQMAYLLIAPKRVYRNVYYHKQTKNQWARDDPAFFVLLTGLLAISGTAWAVVFGKGWWGILYTSAFMVLIDFLLVGSLVATFTWWITNRFLKFNRMSYAVDQNVEWAYAFDVHCNAYIPFFLILYILQFFFLPLLRASSNWIALFVGNTMYFCAIVWYMYGVFIGFKALPFLVHTEIFVYPTLLVFALYIASLFGYNICQHVLGFYFG</sequence>
<feature type="transmembrane region" description="Helical" evidence="6">
    <location>
        <begin position="85"/>
        <end position="105"/>
    </location>
</feature>
<keyword evidence="4 6" id="KW-1133">Transmembrane helix</keyword>
<evidence type="ECO:0000256" key="2">
    <source>
        <dbReference type="ARBA" id="ARBA00006293"/>
    </source>
</evidence>
<dbReference type="OrthoDB" id="10027013at2759"/>
<dbReference type="Proteomes" id="UP000027586">
    <property type="component" value="Unassembled WGS sequence"/>
</dbReference>
<evidence type="ECO:0000313" key="8">
    <source>
        <dbReference type="Proteomes" id="UP000027586"/>
    </source>
</evidence>
<dbReference type="Pfam" id="PF05216">
    <property type="entry name" value="UNC-50"/>
    <property type="match status" value="1"/>
</dbReference>
<dbReference type="GO" id="GO:0000139">
    <property type="term" value="C:Golgi membrane"/>
    <property type="evidence" value="ECO:0007669"/>
    <property type="project" value="TreeGrafter"/>
</dbReference>
<evidence type="ECO:0000313" key="7">
    <source>
        <dbReference type="EMBL" id="CDH60549.1"/>
    </source>
</evidence>
<accession>A0A068SE54</accession>
<comment type="similarity">
    <text evidence="2">Belongs to the unc-50 family.</text>
</comment>
<dbReference type="EMBL" id="CBTN010000096">
    <property type="protein sequence ID" value="CDH60549.1"/>
    <property type="molecule type" value="Genomic_DNA"/>
</dbReference>
<dbReference type="PANTHER" id="PTHR12841">
    <property type="entry name" value="PROTEIN UNC-50 HOMOLOG"/>
    <property type="match status" value="1"/>
</dbReference>
<evidence type="ECO:0000256" key="4">
    <source>
        <dbReference type="ARBA" id="ARBA00022989"/>
    </source>
</evidence>
<reference evidence="7" key="1">
    <citation type="submission" date="2013-08" db="EMBL/GenBank/DDBJ databases">
        <title>Gene expansion shapes genome architecture in the human pathogen Lichtheimia corymbifera: an evolutionary genomics analysis in the ancient terrestrial Mucorales (Mucoromycotina).</title>
        <authorList>
            <person name="Schwartze V.U."/>
            <person name="Winter S."/>
            <person name="Shelest E."/>
            <person name="Marcet-Houben M."/>
            <person name="Horn F."/>
            <person name="Wehner S."/>
            <person name="Hoffmann K."/>
            <person name="Riege K."/>
            <person name="Sammeth M."/>
            <person name="Nowrousian M."/>
            <person name="Valiante V."/>
            <person name="Linde J."/>
            <person name="Jacobsen I.D."/>
            <person name="Marz M."/>
            <person name="Brakhage A.A."/>
            <person name="Gabaldon T."/>
            <person name="Bocker S."/>
            <person name="Voigt K."/>
        </authorList>
    </citation>
    <scope>NUCLEOTIDE SEQUENCE [LARGE SCALE GENOMIC DNA]</scope>
    <source>
        <strain evidence="7">FSU 9682</strain>
    </source>
</reference>
<evidence type="ECO:0000256" key="1">
    <source>
        <dbReference type="ARBA" id="ARBA00004141"/>
    </source>
</evidence>
<comment type="caution">
    <text evidence="7">The sequence shown here is derived from an EMBL/GenBank/DDBJ whole genome shotgun (WGS) entry which is preliminary data.</text>
</comment>
<feature type="transmembrane region" description="Helical" evidence="6">
    <location>
        <begin position="229"/>
        <end position="249"/>
    </location>
</feature>
<feature type="transmembrane region" description="Helical" evidence="6">
    <location>
        <begin position="192"/>
        <end position="217"/>
    </location>
</feature>
<gene>
    <name evidence="7" type="ORF">LCOR_11332.1</name>
</gene>